<dbReference type="Pfam" id="PF19912">
    <property type="entry name" value="DUF6385"/>
    <property type="match status" value="1"/>
</dbReference>
<dbReference type="AlphaFoldDB" id="A0A1I6HXW7"/>
<gene>
    <name evidence="2" type="ORF">SAMN05661086_00385</name>
</gene>
<evidence type="ECO:0000259" key="1">
    <source>
        <dbReference type="Pfam" id="PF19912"/>
    </source>
</evidence>
<dbReference type="RefSeq" id="WP_092559003.1">
    <property type="nucleotide sequence ID" value="NZ_FOYZ01000001.1"/>
</dbReference>
<name>A0A1I6HXW7_9FIRM</name>
<evidence type="ECO:0000313" key="3">
    <source>
        <dbReference type="Proteomes" id="UP000199659"/>
    </source>
</evidence>
<keyword evidence="3" id="KW-1185">Reference proteome</keyword>
<feature type="domain" description="DUF6385" evidence="1">
    <location>
        <begin position="101"/>
        <end position="183"/>
    </location>
</feature>
<organism evidence="2 3">
    <name type="scientific">Anaeromicropila populeti</name>
    <dbReference type="NCBI Taxonomy" id="37658"/>
    <lineage>
        <taxon>Bacteria</taxon>
        <taxon>Bacillati</taxon>
        <taxon>Bacillota</taxon>
        <taxon>Clostridia</taxon>
        <taxon>Lachnospirales</taxon>
        <taxon>Lachnospiraceae</taxon>
        <taxon>Anaeromicropila</taxon>
    </lineage>
</organism>
<proteinExistence type="predicted"/>
<sequence>MNNLIFNNTASELKTEIYGSNTTGDSQILAVADSGELKTLLYAVDDASVITPLEVDDTGSLRVNLTSSSNLTVESNFYDTVSVTDAVVGLTSVTVLADSEISKYKVASMFLYNVGTGNITVALNLSPTTTQTYYIPDDKYGSILLAEGTSTIIELPTHAHYAELVCIGSDAAGALTAYVNAQS</sequence>
<dbReference type="OrthoDB" id="2078973at2"/>
<dbReference type="STRING" id="37658.SAMN05661086_00385"/>
<dbReference type="Proteomes" id="UP000199659">
    <property type="component" value="Unassembled WGS sequence"/>
</dbReference>
<protein>
    <recommendedName>
        <fullName evidence="1">DUF6385 domain-containing protein</fullName>
    </recommendedName>
</protein>
<reference evidence="2 3" key="1">
    <citation type="submission" date="2016-10" db="EMBL/GenBank/DDBJ databases">
        <authorList>
            <person name="de Groot N.N."/>
        </authorList>
    </citation>
    <scope>NUCLEOTIDE SEQUENCE [LARGE SCALE GENOMIC DNA]</scope>
    <source>
        <strain evidence="2 3">743A</strain>
    </source>
</reference>
<accession>A0A1I6HXW7</accession>
<dbReference type="InterPro" id="IPR045965">
    <property type="entry name" value="DUF6385"/>
</dbReference>
<evidence type="ECO:0000313" key="2">
    <source>
        <dbReference type="EMBL" id="SFR59249.1"/>
    </source>
</evidence>
<dbReference type="EMBL" id="FOYZ01000001">
    <property type="protein sequence ID" value="SFR59249.1"/>
    <property type="molecule type" value="Genomic_DNA"/>
</dbReference>